<dbReference type="EC" id="2.3.1.31" evidence="2"/>
<evidence type="ECO:0000313" key="5">
    <source>
        <dbReference type="EMBL" id="GGE18038.1"/>
    </source>
</evidence>
<dbReference type="UniPathway" id="UPA00051">
    <property type="reaction ID" value="UER00074"/>
</dbReference>
<feature type="active site" evidence="2 3">
    <location>
        <position position="312"/>
    </location>
</feature>
<name>A0A8J2YDK9_9BACL</name>
<dbReference type="NCBIfam" id="NF001209">
    <property type="entry name" value="PRK00175.1"/>
    <property type="match status" value="1"/>
</dbReference>
<keyword evidence="2" id="KW-0012">Acyltransferase</keyword>
<comment type="function">
    <text evidence="2">Transfers an acetyl group from acetyl-CoA to L-homoserine, forming acetyl-L-homoserine.</text>
</comment>
<comment type="subunit">
    <text evidence="2">Homodimer.</text>
</comment>
<dbReference type="NCBIfam" id="TIGR01392">
    <property type="entry name" value="homoserO_Ac_trn"/>
    <property type="match status" value="1"/>
</dbReference>
<dbReference type="PIRSF" id="PIRSF000443">
    <property type="entry name" value="Homoser_Ac_trans"/>
    <property type="match status" value="1"/>
</dbReference>
<accession>A0A8J2YDK9</accession>
<evidence type="ECO:0000259" key="4">
    <source>
        <dbReference type="Pfam" id="PF00561"/>
    </source>
</evidence>
<dbReference type="InterPro" id="IPR000073">
    <property type="entry name" value="AB_hydrolase_1"/>
</dbReference>
<dbReference type="Gene3D" id="3.40.50.1820">
    <property type="entry name" value="alpha/beta hydrolase"/>
    <property type="match status" value="1"/>
</dbReference>
<keyword evidence="2" id="KW-0028">Amino-acid biosynthesis</keyword>
<comment type="caution">
    <text evidence="2">Lacks conserved residue(s) required for the propagation of feature annotation.</text>
</comment>
<gene>
    <name evidence="5" type="primary">metX</name>
    <name evidence="2" type="synonym">metXA</name>
    <name evidence="5" type="ORF">GCM10011571_19810</name>
</gene>
<dbReference type="HAMAP" id="MF_00296">
    <property type="entry name" value="MetX_acyltransf"/>
    <property type="match status" value="1"/>
</dbReference>
<dbReference type="SUPFAM" id="SSF53474">
    <property type="entry name" value="alpha/beta-Hydrolases"/>
    <property type="match status" value="1"/>
</dbReference>
<dbReference type="RefSeq" id="WP_188647728.1">
    <property type="nucleotide sequence ID" value="NZ_BMHQ01000006.1"/>
</dbReference>
<feature type="active site" description="Nucleophile" evidence="2 3">
    <location>
        <position position="147"/>
    </location>
</feature>
<evidence type="ECO:0000256" key="3">
    <source>
        <dbReference type="PIRSR" id="PIRSR000443-1"/>
    </source>
</evidence>
<comment type="caution">
    <text evidence="5">The sequence shown here is derived from an EMBL/GenBank/DDBJ whole genome shotgun (WGS) entry which is preliminary data.</text>
</comment>
<feature type="binding site" evidence="2">
    <location>
        <position position="216"/>
    </location>
    <ligand>
        <name>substrate</name>
    </ligand>
</feature>
<evidence type="ECO:0000313" key="6">
    <source>
        <dbReference type="Proteomes" id="UP000625210"/>
    </source>
</evidence>
<dbReference type="InterPro" id="IPR029058">
    <property type="entry name" value="AB_hydrolase_fold"/>
</dbReference>
<dbReference type="GO" id="GO:0009086">
    <property type="term" value="P:methionine biosynthetic process"/>
    <property type="evidence" value="ECO:0007669"/>
    <property type="project" value="UniProtKB-UniRule"/>
</dbReference>
<keyword evidence="2" id="KW-0963">Cytoplasm</keyword>
<dbReference type="Proteomes" id="UP000625210">
    <property type="component" value="Unassembled WGS sequence"/>
</dbReference>
<sequence length="365" mass="39694">MPAIVHTAAKQTVDIGPFTLECGDTLPQVEIAVETAGTLNAAKDNVILVCHALTGDAHAVGDEEQPGWWDGLIGPGRFVDTSRYFVVTMNTLGGCHGSTGPASISPDTGKPYGGDFPLVTIRDMVRAQRRCLDRLGLGELHTVIGGSMGGMMVLEWAVMYPGHVKKVVPIATAAALTSVAVGYNEAARHAIQSDPGFQGGHYYPGPGPVNGLAVARMIGMITYRTEALFEKKFSRRLQEGTNSDIPSLDSLFQVGSYLRYQGEKLVHRFDANSYLRLLKAMDTHDLARGRGSLEAALSRVKAEVLTVGIREDLLFPYRQQEELHRELVAAGKSSRLIGIHSDYGHDAFLVEYSDWGPQLQQFLEE</sequence>
<dbReference type="GO" id="GO:0009092">
    <property type="term" value="P:homoserine metabolic process"/>
    <property type="evidence" value="ECO:0007669"/>
    <property type="project" value="TreeGrafter"/>
</dbReference>
<comment type="subcellular location">
    <subcellularLocation>
        <location evidence="2">Cytoplasm</location>
    </subcellularLocation>
</comment>
<feature type="active site" evidence="2 3">
    <location>
        <position position="345"/>
    </location>
</feature>
<dbReference type="PANTHER" id="PTHR32268:SF11">
    <property type="entry name" value="HOMOSERINE O-ACETYLTRANSFERASE"/>
    <property type="match status" value="1"/>
</dbReference>
<dbReference type="AlphaFoldDB" id="A0A8J2YDK9"/>
<comment type="similarity">
    <text evidence="2">Belongs to the AB hydrolase superfamily. MetX family.</text>
</comment>
<comment type="catalytic activity">
    <reaction evidence="2">
        <text>L-homoserine + acetyl-CoA = O-acetyl-L-homoserine + CoA</text>
        <dbReference type="Rhea" id="RHEA:13701"/>
        <dbReference type="ChEBI" id="CHEBI:57287"/>
        <dbReference type="ChEBI" id="CHEBI:57288"/>
        <dbReference type="ChEBI" id="CHEBI:57476"/>
        <dbReference type="ChEBI" id="CHEBI:57716"/>
        <dbReference type="EC" id="2.3.1.31"/>
    </reaction>
</comment>
<dbReference type="GO" id="GO:0005737">
    <property type="term" value="C:cytoplasm"/>
    <property type="evidence" value="ECO:0007669"/>
    <property type="project" value="UniProtKB-SubCell"/>
</dbReference>
<dbReference type="Pfam" id="PF00561">
    <property type="entry name" value="Abhydrolase_1"/>
    <property type="match status" value="1"/>
</dbReference>
<feature type="binding site" evidence="2">
    <location>
        <position position="346"/>
    </location>
    <ligand>
        <name>substrate</name>
    </ligand>
</feature>
<keyword evidence="6" id="KW-1185">Reference proteome</keyword>
<keyword evidence="1 2" id="KW-0808">Transferase</keyword>
<reference evidence="5" key="2">
    <citation type="submission" date="2020-09" db="EMBL/GenBank/DDBJ databases">
        <authorList>
            <person name="Sun Q."/>
            <person name="Zhou Y."/>
        </authorList>
    </citation>
    <scope>NUCLEOTIDE SEQUENCE</scope>
    <source>
        <strain evidence="5">CGMCC 1.15179</strain>
    </source>
</reference>
<dbReference type="InterPro" id="IPR008220">
    <property type="entry name" value="HAT_MetX-like"/>
</dbReference>
<proteinExistence type="inferred from homology"/>
<dbReference type="PANTHER" id="PTHR32268">
    <property type="entry name" value="HOMOSERINE O-ACETYLTRANSFERASE"/>
    <property type="match status" value="1"/>
</dbReference>
<reference evidence="5" key="1">
    <citation type="journal article" date="2014" name="Int. J. Syst. Evol. Microbiol.">
        <title>Complete genome sequence of Corynebacterium casei LMG S-19264T (=DSM 44701T), isolated from a smear-ripened cheese.</title>
        <authorList>
            <consortium name="US DOE Joint Genome Institute (JGI-PGF)"/>
            <person name="Walter F."/>
            <person name="Albersmeier A."/>
            <person name="Kalinowski J."/>
            <person name="Ruckert C."/>
        </authorList>
    </citation>
    <scope>NUCLEOTIDE SEQUENCE</scope>
    <source>
        <strain evidence="5">CGMCC 1.15179</strain>
    </source>
</reference>
<comment type="pathway">
    <text evidence="2">Amino-acid biosynthesis; L-methionine biosynthesis via de novo pathway; O-acetyl-L-homoserine from L-homoserine: step 1/1.</text>
</comment>
<dbReference type="EMBL" id="BMHQ01000006">
    <property type="protein sequence ID" value="GGE18038.1"/>
    <property type="molecule type" value="Genomic_DNA"/>
</dbReference>
<organism evidence="5 6">
    <name type="scientific">Marinithermofilum abyssi</name>
    <dbReference type="NCBI Taxonomy" id="1571185"/>
    <lineage>
        <taxon>Bacteria</taxon>
        <taxon>Bacillati</taxon>
        <taxon>Bacillota</taxon>
        <taxon>Bacilli</taxon>
        <taxon>Bacillales</taxon>
        <taxon>Thermoactinomycetaceae</taxon>
        <taxon>Marinithermofilum</taxon>
    </lineage>
</organism>
<keyword evidence="2" id="KW-0486">Methionine biosynthesis</keyword>
<evidence type="ECO:0000256" key="1">
    <source>
        <dbReference type="ARBA" id="ARBA00022679"/>
    </source>
</evidence>
<feature type="domain" description="AB hydrolase-1" evidence="4">
    <location>
        <begin position="45"/>
        <end position="351"/>
    </location>
</feature>
<dbReference type="GO" id="GO:0004414">
    <property type="term" value="F:homoserine O-acetyltransferase activity"/>
    <property type="evidence" value="ECO:0007669"/>
    <property type="project" value="UniProtKB-UniRule"/>
</dbReference>
<evidence type="ECO:0000256" key="2">
    <source>
        <dbReference type="HAMAP-Rule" id="MF_00296"/>
    </source>
</evidence>
<protein>
    <recommendedName>
        <fullName evidence="2">Homoserine O-acetyltransferase</fullName>
        <shortName evidence="2">HAT</shortName>
        <ecNumber evidence="2">2.3.1.31</ecNumber>
    </recommendedName>
    <alternativeName>
        <fullName evidence="2">Homoserine transacetylase</fullName>
        <shortName evidence="2">HTA</shortName>
    </alternativeName>
</protein>